<gene>
    <name evidence="1" type="ORF">EJF14_80144</name>
</gene>
<proteinExistence type="predicted"/>
<dbReference type="Proteomes" id="UP000326582">
    <property type="component" value="Chromosome 8"/>
</dbReference>
<protein>
    <submittedName>
        <fullName evidence="1">Hsp90 co-chaperone protein</fullName>
    </submittedName>
</protein>
<evidence type="ECO:0000313" key="1">
    <source>
        <dbReference type="EMBL" id="QFZ30425.1"/>
    </source>
</evidence>
<organism evidence="1 2">
    <name type="scientific">Clavispora lusitaniae</name>
    <name type="common">Candida lusitaniae</name>
    <dbReference type="NCBI Taxonomy" id="36911"/>
    <lineage>
        <taxon>Eukaryota</taxon>
        <taxon>Fungi</taxon>
        <taxon>Dikarya</taxon>
        <taxon>Ascomycota</taxon>
        <taxon>Saccharomycotina</taxon>
        <taxon>Pichiomycetes</taxon>
        <taxon>Metschnikowiaceae</taxon>
        <taxon>Clavispora</taxon>
    </lineage>
</organism>
<reference evidence="2" key="1">
    <citation type="journal article" date="2019" name="MBio">
        <title>Comparative genomics for the elucidation of multidrug resistance (MDR) in Candida lusitaniae.</title>
        <authorList>
            <person name="Kannan A."/>
            <person name="Asner S.A."/>
            <person name="Trachsel E."/>
            <person name="Kelly S."/>
            <person name="Parker J."/>
            <person name="Sanglard D."/>
        </authorList>
    </citation>
    <scope>NUCLEOTIDE SEQUENCE [LARGE SCALE GENOMIC DNA]</scope>
    <source>
        <strain evidence="2">P1</strain>
    </source>
</reference>
<sequence>MFIITFFSFLLLLFSLVNRANSLSYFNTFSYFNSLSSSLSILQHFRSCGIFWKHTSLQPRIPIYLASTHFYSLSKMVVNNPNNWHWVDKNCMEWAKKYLAEKVGGLSAEENGAQVAVSSVSSVEGDVEVCQRKGKVISLFDLRIVVDLSGSGADGSVKGSITIPELAYDTEKDEIQFDVSVYETSGDDVRLLAKRKLVPQLRDVLSHFGADLIAAHASDIQMESDRVNSVLTKQNQEGVKAKTEAKTQAQKKEAPQTKTETKATKTEETSNGVPRYNTSTLHLEPTFNTTAEQLYITLLDPQRVAAWSRSAPQMEAFPPSEGSEFHLFGGSIRGRFTRLVANERITQEWRLEDWKQGHYAQLDIQLKQGAGETTMVVKWSGIPIGEEDRVRGNFEEYYVRSIKIVFGFGAVL</sequence>
<dbReference type="EMBL" id="CP038491">
    <property type="protein sequence ID" value="QFZ30425.1"/>
    <property type="molecule type" value="Genomic_DNA"/>
</dbReference>
<name>A0ACD0WSZ7_CLALS</name>
<keyword evidence="2" id="KW-1185">Reference proteome</keyword>
<accession>A0ACD0WSZ7</accession>
<evidence type="ECO:0000313" key="2">
    <source>
        <dbReference type="Proteomes" id="UP000326582"/>
    </source>
</evidence>